<comment type="caution">
    <text evidence="4">The sequence shown here is derived from an EMBL/GenBank/DDBJ whole genome shotgun (WGS) entry which is preliminary data.</text>
</comment>
<reference evidence="4" key="1">
    <citation type="submission" date="2023-07" db="EMBL/GenBank/DDBJ databases">
        <authorList>
            <consortium name="CYATHOMIX"/>
        </authorList>
    </citation>
    <scope>NUCLEOTIDE SEQUENCE</scope>
    <source>
        <strain evidence="4">N/A</strain>
    </source>
</reference>
<proteinExistence type="predicted"/>
<gene>
    <name evidence="4" type="ORF">CYNAS_LOCUS16601</name>
</gene>
<dbReference type="InterPro" id="IPR007284">
    <property type="entry name" value="Ground-like_dom"/>
</dbReference>
<dbReference type="Pfam" id="PF04155">
    <property type="entry name" value="Ground-like"/>
    <property type="match status" value="1"/>
</dbReference>
<evidence type="ECO:0000313" key="5">
    <source>
        <dbReference type="Proteomes" id="UP001176961"/>
    </source>
</evidence>
<sequence>MRQAALLVLLSAGATAILFGGGGGGGGCCGGGGGGGGGCCCPCGGGGGYGGGGGFPGGGGGGFPGGGFGGGGCGGRRKREANNVVSSEDINKCNSEELRAMLRDNMKTDVKSSLTAISEKLTNSHDFTVLCGDRKLQFVADVDDYCQVQVEEIHCAIFRIKSKEVTAPLAAAPIVSPVSTPSHEANVLPNPVLKAETQAVTAANEEKKDQPKPEVQKN</sequence>
<organism evidence="4 5">
    <name type="scientific">Cylicocyclus nassatus</name>
    <name type="common">Nematode worm</name>
    <dbReference type="NCBI Taxonomy" id="53992"/>
    <lineage>
        <taxon>Eukaryota</taxon>
        <taxon>Metazoa</taxon>
        <taxon>Ecdysozoa</taxon>
        <taxon>Nematoda</taxon>
        <taxon>Chromadorea</taxon>
        <taxon>Rhabditida</taxon>
        <taxon>Rhabditina</taxon>
        <taxon>Rhabditomorpha</taxon>
        <taxon>Strongyloidea</taxon>
        <taxon>Strongylidae</taxon>
        <taxon>Cylicocyclus</taxon>
    </lineage>
</organism>
<feature type="signal peptide" evidence="2">
    <location>
        <begin position="1"/>
        <end position="16"/>
    </location>
</feature>
<feature type="region of interest" description="Disordered" evidence="1">
    <location>
        <begin position="198"/>
        <end position="218"/>
    </location>
</feature>
<feature type="chain" id="PRO_5041277194" description="Ground-like domain-containing protein" evidence="2">
    <location>
        <begin position="17"/>
        <end position="218"/>
    </location>
</feature>
<evidence type="ECO:0000313" key="4">
    <source>
        <dbReference type="EMBL" id="CAJ0604618.1"/>
    </source>
</evidence>
<evidence type="ECO:0000259" key="3">
    <source>
        <dbReference type="Pfam" id="PF04155"/>
    </source>
</evidence>
<evidence type="ECO:0000256" key="1">
    <source>
        <dbReference type="SAM" id="MobiDB-lite"/>
    </source>
</evidence>
<keyword evidence="5" id="KW-1185">Reference proteome</keyword>
<evidence type="ECO:0000256" key="2">
    <source>
        <dbReference type="SAM" id="SignalP"/>
    </source>
</evidence>
<name>A0AA36H5Z6_CYLNA</name>
<dbReference type="Proteomes" id="UP001176961">
    <property type="component" value="Unassembled WGS sequence"/>
</dbReference>
<dbReference type="EMBL" id="CATQJL010000305">
    <property type="protein sequence ID" value="CAJ0604618.1"/>
    <property type="molecule type" value="Genomic_DNA"/>
</dbReference>
<feature type="compositionally biased region" description="Basic and acidic residues" evidence="1">
    <location>
        <begin position="204"/>
        <end position="218"/>
    </location>
</feature>
<feature type="domain" description="Ground-like" evidence="3">
    <location>
        <begin position="91"/>
        <end position="158"/>
    </location>
</feature>
<dbReference type="PROSITE" id="PS51257">
    <property type="entry name" value="PROKAR_LIPOPROTEIN"/>
    <property type="match status" value="1"/>
</dbReference>
<protein>
    <recommendedName>
        <fullName evidence="3">Ground-like domain-containing protein</fullName>
    </recommendedName>
</protein>
<dbReference type="AlphaFoldDB" id="A0AA36H5Z6"/>
<keyword evidence="2" id="KW-0732">Signal</keyword>
<accession>A0AA36H5Z6</accession>